<evidence type="ECO:0000313" key="2">
    <source>
        <dbReference type="Proteomes" id="UP000324800"/>
    </source>
</evidence>
<comment type="caution">
    <text evidence="1">The sequence shown here is derived from an EMBL/GenBank/DDBJ whole genome shotgun (WGS) entry which is preliminary data.</text>
</comment>
<dbReference type="Proteomes" id="UP000324800">
    <property type="component" value="Unassembled WGS sequence"/>
</dbReference>
<dbReference type="AlphaFoldDB" id="A0A5J4U756"/>
<gene>
    <name evidence="1" type="ORF">EZS28_038383</name>
</gene>
<protein>
    <submittedName>
        <fullName evidence="1">Uncharacterized protein</fullName>
    </submittedName>
</protein>
<evidence type="ECO:0000313" key="1">
    <source>
        <dbReference type="EMBL" id="KAA6366090.1"/>
    </source>
</evidence>
<organism evidence="1 2">
    <name type="scientific">Streblomastix strix</name>
    <dbReference type="NCBI Taxonomy" id="222440"/>
    <lineage>
        <taxon>Eukaryota</taxon>
        <taxon>Metamonada</taxon>
        <taxon>Preaxostyla</taxon>
        <taxon>Oxymonadida</taxon>
        <taxon>Streblomastigidae</taxon>
        <taxon>Streblomastix</taxon>
    </lineage>
</organism>
<accession>A0A5J4U756</accession>
<proteinExistence type="predicted"/>
<name>A0A5J4U756_9EUKA</name>
<sequence>MMQCRYRKNPLHVSVQPQQTFGNALYQNIKKDTLEPNQTVATFEDEPSNAITAARTPLAGHSGFVTMQIDFYTEEPSEEQIIDARQCTRIVLDLVTTRKQSKHNNPP</sequence>
<dbReference type="EMBL" id="SNRW01019745">
    <property type="protein sequence ID" value="KAA6366090.1"/>
    <property type="molecule type" value="Genomic_DNA"/>
</dbReference>
<reference evidence="1 2" key="1">
    <citation type="submission" date="2019-03" db="EMBL/GenBank/DDBJ databases">
        <title>Single cell metagenomics reveals metabolic interactions within the superorganism composed of flagellate Streblomastix strix and complex community of Bacteroidetes bacteria on its surface.</title>
        <authorList>
            <person name="Treitli S.C."/>
            <person name="Kolisko M."/>
            <person name="Husnik F."/>
            <person name="Keeling P."/>
            <person name="Hampl V."/>
        </authorList>
    </citation>
    <scope>NUCLEOTIDE SEQUENCE [LARGE SCALE GENOMIC DNA]</scope>
    <source>
        <strain evidence="1">ST1C</strain>
    </source>
</reference>